<dbReference type="Pfam" id="PF14833">
    <property type="entry name" value="NAD_binding_11"/>
    <property type="match status" value="1"/>
</dbReference>
<dbReference type="EMBL" id="JAKJXP020000109">
    <property type="protein sequence ID" value="KAK7745246.1"/>
    <property type="molecule type" value="Genomic_DNA"/>
</dbReference>
<dbReference type="Gene3D" id="1.10.1040.10">
    <property type="entry name" value="N-(1-d-carboxylethyl)-l-norvaline Dehydrogenase, domain 2"/>
    <property type="match status" value="1"/>
</dbReference>
<dbReference type="InterPro" id="IPR013328">
    <property type="entry name" value="6PGD_dom2"/>
</dbReference>
<dbReference type="PANTHER" id="PTHR43580">
    <property type="entry name" value="OXIDOREDUCTASE GLYR1-RELATED"/>
    <property type="match status" value="1"/>
</dbReference>
<proteinExistence type="inferred from homology"/>
<dbReference type="InterPro" id="IPR051265">
    <property type="entry name" value="HIBADH-related_NP60_sf"/>
</dbReference>
<evidence type="ECO:0000256" key="1">
    <source>
        <dbReference type="ARBA" id="ARBA00007598"/>
    </source>
</evidence>
<evidence type="ECO:0000313" key="8">
    <source>
        <dbReference type="Proteomes" id="UP001320420"/>
    </source>
</evidence>
<dbReference type="GO" id="GO:0051287">
    <property type="term" value="F:NAD binding"/>
    <property type="evidence" value="ECO:0007669"/>
    <property type="project" value="InterPro"/>
</dbReference>
<dbReference type="GO" id="GO:0016491">
    <property type="term" value="F:oxidoreductase activity"/>
    <property type="evidence" value="ECO:0007669"/>
    <property type="project" value="UniProtKB-KW"/>
</dbReference>
<protein>
    <recommendedName>
        <fullName evidence="9">6-phosphogluconate dehydrogenase</fullName>
    </recommendedName>
</protein>
<feature type="domain" description="6-phosphogluconate dehydrogenase NADP-binding" evidence="5">
    <location>
        <begin position="5"/>
        <end position="163"/>
    </location>
</feature>
<comment type="caution">
    <text evidence="7">The sequence shown here is derived from an EMBL/GenBank/DDBJ whole genome shotgun (WGS) entry which is preliminary data.</text>
</comment>
<dbReference type="InterPro" id="IPR029154">
    <property type="entry name" value="HIBADH-like_NADP-bd"/>
</dbReference>
<evidence type="ECO:0000256" key="3">
    <source>
        <dbReference type="ARBA" id="ARBA00023027"/>
    </source>
</evidence>
<dbReference type="Pfam" id="PF03446">
    <property type="entry name" value="NAD_binding_2"/>
    <property type="match status" value="1"/>
</dbReference>
<reference evidence="7 8" key="1">
    <citation type="submission" date="2024-02" db="EMBL/GenBank/DDBJ databases">
        <title>De novo assembly and annotation of 12 fungi associated with fruit tree decline syndrome in Ontario, Canada.</title>
        <authorList>
            <person name="Sulman M."/>
            <person name="Ellouze W."/>
            <person name="Ilyukhin E."/>
        </authorList>
    </citation>
    <scope>NUCLEOTIDE SEQUENCE [LARGE SCALE GENOMIC DNA]</scope>
    <source>
        <strain evidence="7 8">M11/M66-122</strain>
    </source>
</reference>
<evidence type="ECO:0000256" key="4">
    <source>
        <dbReference type="PIRSR" id="PIRSR000103-1"/>
    </source>
</evidence>
<evidence type="ECO:0000259" key="6">
    <source>
        <dbReference type="Pfam" id="PF14833"/>
    </source>
</evidence>
<dbReference type="InterPro" id="IPR015815">
    <property type="entry name" value="HIBADH-related"/>
</dbReference>
<keyword evidence="8" id="KW-1185">Reference proteome</keyword>
<dbReference type="InterPro" id="IPR036291">
    <property type="entry name" value="NAD(P)-bd_dom_sf"/>
</dbReference>
<dbReference type="SUPFAM" id="SSF51735">
    <property type="entry name" value="NAD(P)-binding Rossmann-fold domains"/>
    <property type="match status" value="1"/>
</dbReference>
<organism evidence="7 8">
    <name type="scientific">Diatrype stigma</name>
    <dbReference type="NCBI Taxonomy" id="117547"/>
    <lineage>
        <taxon>Eukaryota</taxon>
        <taxon>Fungi</taxon>
        <taxon>Dikarya</taxon>
        <taxon>Ascomycota</taxon>
        <taxon>Pezizomycotina</taxon>
        <taxon>Sordariomycetes</taxon>
        <taxon>Xylariomycetidae</taxon>
        <taxon>Xylariales</taxon>
        <taxon>Diatrypaceae</taxon>
        <taxon>Diatrype</taxon>
    </lineage>
</organism>
<comment type="similarity">
    <text evidence="1">Belongs to the HIBADH-related family. NP60 subfamily.</text>
</comment>
<evidence type="ECO:0000256" key="2">
    <source>
        <dbReference type="ARBA" id="ARBA00023002"/>
    </source>
</evidence>
<keyword evidence="3" id="KW-0520">NAD</keyword>
<dbReference type="InterPro" id="IPR008927">
    <property type="entry name" value="6-PGluconate_DH-like_C_sf"/>
</dbReference>
<dbReference type="InterPro" id="IPR006115">
    <property type="entry name" value="6PGDH_NADP-bd"/>
</dbReference>
<dbReference type="AlphaFoldDB" id="A0AAN9UE18"/>
<keyword evidence="2" id="KW-0560">Oxidoreductase</keyword>
<feature type="domain" description="3-hydroxyisobutyrate dehydrogenase-like NAD-binding" evidence="6">
    <location>
        <begin position="179"/>
        <end position="296"/>
    </location>
</feature>
<dbReference type="GO" id="GO:0050661">
    <property type="term" value="F:NADP binding"/>
    <property type="evidence" value="ECO:0007669"/>
    <property type="project" value="InterPro"/>
</dbReference>
<dbReference type="SUPFAM" id="SSF48179">
    <property type="entry name" value="6-phosphogluconate dehydrogenase C-terminal domain-like"/>
    <property type="match status" value="1"/>
</dbReference>
<dbReference type="Proteomes" id="UP001320420">
    <property type="component" value="Unassembled WGS sequence"/>
</dbReference>
<dbReference type="PANTHER" id="PTHR43580:SF3">
    <property type="entry name" value="6-PHOSPHOGLUCONATE DEHYDROGENASE FAMILY PROTEIN (AFU_ORTHOLOGUE AFUA_2G11600)"/>
    <property type="match status" value="1"/>
</dbReference>
<accession>A0AAN9UE18</accession>
<evidence type="ECO:0000259" key="5">
    <source>
        <dbReference type="Pfam" id="PF03446"/>
    </source>
</evidence>
<sequence>MSPQILWIGLGNMGRGMVKNLVEKGSLDKPVLLYNRTRKRSEDLAATLAPQGKTEIVDTIEEGVKRADIIFTILSNDAAVRAVFESALAKKDVGDGLKNKLFVECSTIHPDTTEQLAQDVAAAGAQFVASPVFGAPPVADAGQLIFVPAGPKAAIERLRPYIKGVMGKAEIPFEDQPYGQALKLKLIGNTFVLNMVSVLGEGLTLAEKSGVGAAPVKQFLDGLFGGPYSAYGDRMLGGAYYKMAEPLFSADNARKDIGHAAALARAAGMELKNAAVVDEYLKVVADHAGGDRGDVAGIYGAVRKNAGLKYENDA</sequence>
<dbReference type="PIRSF" id="PIRSF000103">
    <property type="entry name" value="HIBADH"/>
    <property type="match status" value="1"/>
</dbReference>
<gene>
    <name evidence="7" type="ORF">SLS62_009798</name>
</gene>
<name>A0AAN9UE18_9PEZI</name>
<evidence type="ECO:0008006" key="9">
    <source>
        <dbReference type="Google" id="ProtNLM"/>
    </source>
</evidence>
<dbReference type="Gene3D" id="3.40.50.720">
    <property type="entry name" value="NAD(P)-binding Rossmann-like Domain"/>
    <property type="match status" value="1"/>
</dbReference>
<evidence type="ECO:0000313" key="7">
    <source>
        <dbReference type="EMBL" id="KAK7745246.1"/>
    </source>
</evidence>
<feature type="active site" evidence="4">
    <location>
        <position position="185"/>
    </location>
</feature>